<dbReference type="Pfam" id="PF14905">
    <property type="entry name" value="OMP_b-brl_3"/>
    <property type="match status" value="1"/>
</dbReference>
<keyword evidence="10" id="KW-1133">Transmembrane helix</keyword>
<comment type="caution">
    <text evidence="13">The sequence shown here is derived from an EMBL/GenBank/DDBJ whole genome shotgun (WGS) entry which is preliminary data.</text>
</comment>
<dbReference type="AlphaFoldDB" id="A0A1Q5P9M4"/>
<dbReference type="PANTHER" id="PTHR30069:SF29">
    <property type="entry name" value="HEMOGLOBIN AND HEMOGLOBIN-HAPTOGLOBIN-BINDING PROTEIN 1-RELATED"/>
    <property type="match status" value="1"/>
</dbReference>
<gene>
    <name evidence="13" type="ORF">A3841_02825</name>
</gene>
<organism evidence="13 14">
    <name type="scientific">Pontibacter flavimaris</name>
    <dbReference type="NCBI Taxonomy" id="1797110"/>
    <lineage>
        <taxon>Bacteria</taxon>
        <taxon>Pseudomonadati</taxon>
        <taxon>Bacteroidota</taxon>
        <taxon>Cytophagia</taxon>
        <taxon>Cytophagales</taxon>
        <taxon>Hymenobacteraceae</taxon>
        <taxon>Pontibacter</taxon>
    </lineage>
</organism>
<feature type="domain" description="Outer membrane protein beta-barrel" evidence="12">
    <location>
        <begin position="413"/>
        <end position="823"/>
    </location>
</feature>
<comment type="subcellular location">
    <subcellularLocation>
        <location evidence="1 8">Cell outer membrane</location>
        <topology evidence="1 8">Multi-pass membrane protein</topology>
    </subcellularLocation>
</comment>
<evidence type="ECO:0000256" key="8">
    <source>
        <dbReference type="PROSITE-ProRule" id="PRU01360"/>
    </source>
</evidence>
<evidence type="ECO:0000256" key="5">
    <source>
        <dbReference type="ARBA" id="ARBA00022729"/>
    </source>
</evidence>
<evidence type="ECO:0000256" key="7">
    <source>
        <dbReference type="ARBA" id="ARBA00023237"/>
    </source>
</evidence>
<feature type="region of interest" description="Disordered" evidence="9">
    <location>
        <begin position="829"/>
        <end position="851"/>
    </location>
</feature>
<accession>A0A1Q5P9M4</accession>
<feature type="domain" description="TonB-dependent receptor plug" evidence="11">
    <location>
        <begin position="172"/>
        <end position="252"/>
    </location>
</feature>
<evidence type="ECO:0000256" key="1">
    <source>
        <dbReference type="ARBA" id="ARBA00004571"/>
    </source>
</evidence>
<keyword evidence="3 8" id="KW-1134">Transmembrane beta strand</keyword>
<dbReference type="GO" id="GO:0009279">
    <property type="term" value="C:cell outer membrane"/>
    <property type="evidence" value="ECO:0007669"/>
    <property type="project" value="UniProtKB-SubCell"/>
</dbReference>
<dbReference type="Gene3D" id="2.40.170.20">
    <property type="entry name" value="TonB-dependent receptor, beta-barrel domain"/>
    <property type="match status" value="1"/>
</dbReference>
<reference evidence="13 14" key="1">
    <citation type="submission" date="2016-03" db="EMBL/GenBank/DDBJ databases">
        <title>Genome sequence of Pontibacter sp. nov., of the family cytophagaceae, isolated from marine sediment of the Yellow Sea, China.</title>
        <authorList>
            <person name="Zhang G."/>
            <person name="Zhang R."/>
        </authorList>
    </citation>
    <scope>NUCLEOTIDE SEQUENCE [LARGE SCALE GENOMIC DNA]</scope>
    <source>
        <strain evidence="13 14">S10-8</strain>
    </source>
</reference>
<keyword evidence="5" id="KW-0732">Signal</keyword>
<evidence type="ECO:0000256" key="3">
    <source>
        <dbReference type="ARBA" id="ARBA00022452"/>
    </source>
</evidence>
<protein>
    <recommendedName>
        <fullName evidence="15">TonB-dependent receptor</fullName>
    </recommendedName>
</protein>
<dbReference type="GO" id="GO:0015344">
    <property type="term" value="F:siderophore uptake transmembrane transporter activity"/>
    <property type="evidence" value="ECO:0007669"/>
    <property type="project" value="TreeGrafter"/>
</dbReference>
<keyword evidence="2 8" id="KW-0813">Transport</keyword>
<dbReference type="InterPro" id="IPR036942">
    <property type="entry name" value="Beta-barrel_TonB_sf"/>
</dbReference>
<keyword evidence="4 8" id="KW-0812">Transmembrane</keyword>
<evidence type="ECO:0000259" key="12">
    <source>
        <dbReference type="Pfam" id="PF14905"/>
    </source>
</evidence>
<dbReference type="STRING" id="1797110.A3841_02825"/>
<dbReference type="GO" id="GO:0044718">
    <property type="term" value="P:siderophore transmembrane transport"/>
    <property type="evidence" value="ECO:0007669"/>
    <property type="project" value="TreeGrafter"/>
</dbReference>
<dbReference type="PROSITE" id="PS52016">
    <property type="entry name" value="TONB_DEPENDENT_REC_3"/>
    <property type="match status" value="1"/>
</dbReference>
<dbReference type="Gene3D" id="2.60.40.1120">
    <property type="entry name" value="Carboxypeptidase-like, regulatory domain"/>
    <property type="match status" value="1"/>
</dbReference>
<keyword evidence="14" id="KW-1185">Reference proteome</keyword>
<dbReference type="InterPro" id="IPR012910">
    <property type="entry name" value="Plug_dom"/>
</dbReference>
<sequence>MSHYIQTEPSPAAPLAAFYTFADFIRTMMKTYFRFILCSLFILSPAMLSAQNQATGKVSGKLLDAGSKKPLGFANVVLLTLPDSSLVTGATTDMEGVFILESVPSGRFVLRASMVGYPNKFVPNISISPDKPEAALGNITLKATATQLGEVEVVAQRQLVDFELDKRVVNVSQDLNAQSGTVAEVMQNLPSVDVDIDGNVSMRGSANVTILIDGKRSALSEIPLDQIPANMIESIELITNPSSKYNPEGTSGIINLVLKKEKKPGFNGSASITAGTYDNYNTALNLNYRYNKWSLFGGYDFRQRTRPGTQQNNTTNFYLNDAGQLDSTSYRLQEGERNSTDLSHNFRLGADYYLTPKHTLSASALYRFGEDESSNNIRYRFLDENRLLQSTRTRDAREVEDERALDLTLGYRQTFDRKGQELTADVVYNANVDDEVALFDEREIGPSPLAELQKTLVDDKNYELVTKADYVHPFSENSRLEAGLRTSYEQLDEDSRFFNQNMETSQMEYDTTQSNHFVYDQQVYSLYTNYSNKYKSITYQVGVRAEHTITKSDLRNTDDTYQNNYFSLFPTFFITNDFDEDNKLQFSYSRRINRPRSRFLNPFVDQSDRYNLSYGNPKLDPEFVNSLELGYLRYWGQASFNATVFYRHTTDEIERFRMPSPTVVRATGEPGTETTFINLSDNRSYGLELGTNYPITKWWRLNASWSGFRTELSTTQDDTELSNSQLSWNAKLNSNMTVWKDLDIQLSGFYRAPSNDIQGRMEQMFSADLGMKKDVLKKKGTVSLRVSDLFNTRRFDFLSYGPTFRSDIQNRRQSRIVYLGFTYRLNSDDSDRRNRQNEQREQNGGGEEEEF</sequence>
<feature type="compositionally biased region" description="Basic and acidic residues" evidence="9">
    <location>
        <begin position="829"/>
        <end position="841"/>
    </location>
</feature>
<dbReference type="InterPro" id="IPR037066">
    <property type="entry name" value="Plug_dom_sf"/>
</dbReference>
<dbReference type="SUPFAM" id="SSF56935">
    <property type="entry name" value="Porins"/>
    <property type="match status" value="1"/>
</dbReference>
<evidence type="ECO:0000313" key="13">
    <source>
        <dbReference type="EMBL" id="OKL38903.1"/>
    </source>
</evidence>
<dbReference type="Proteomes" id="UP000186551">
    <property type="component" value="Unassembled WGS sequence"/>
</dbReference>
<dbReference type="PANTHER" id="PTHR30069">
    <property type="entry name" value="TONB-DEPENDENT OUTER MEMBRANE RECEPTOR"/>
    <property type="match status" value="1"/>
</dbReference>
<evidence type="ECO:0000256" key="9">
    <source>
        <dbReference type="SAM" id="MobiDB-lite"/>
    </source>
</evidence>
<comment type="similarity">
    <text evidence="8">Belongs to the TonB-dependent receptor family.</text>
</comment>
<dbReference type="Gene3D" id="2.170.130.10">
    <property type="entry name" value="TonB-dependent receptor, plug domain"/>
    <property type="match status" value="1"/>
</dbReference>
<dbReference type="InterPro" id="IPR041700">
    <property type="entry name" value="OMP_b-brl_3"/>
</dbReference>
<dbReference type="Pfam" id="PF13620">
    <property type="entry name" value="CarboxypepD_reg"/>
    <property type="match status" value="1"/>
</dbReference>
<dbReference type="InterPro" id="IPR008969">
    <property type="entry name" value="CarboxyPept-like_regulatory"/>
</dbReference>
<dbReference type="InterPro" id="IPR039426">
    <property type="entry name" value="TonB-dep_rcpt-like"/>
</dbReference>
<dbReference type="SUPFAM" id="SSF49464">
    <property type="entry name" value="Carboxypeptidase regulatory domain-like"/>
    <property type="match status" value="1"/>
</dbReference>
<name>A0A1Q5P9M4_9BACT</name>
<keyword evidence="7 8" id="KW-0998">Cell outer membrane</keyword>
<evidence type="ECO:0008006" key="15">
    <source>
        <dbReference type="Google" id="ProtNLM"/>
    </source>
</evidence>
<proteinExistence type="inferred from homology"/>
<dbReference type="EMBL" id="LVWA01000010">
    <property type="protein sequence ID" value="OKL38903.1"/>
    <property type="molecule type" value="Genomic_DNA"/>
</dbReference>
<evidence type="ECO:0000256" key="4">
    <source>
        <dbReference type="ARBA" id="ARBA00022692"/>
    </source>
</evidence>
<evidence type="ECO:0000259" key="11">
    <source>
        <dbReference type="Pfam" id="PF07715"/>
    </source>
</evidence>
<keyword evidence="6 8" id="KW-0472">Membrane</keyword>
<feature type="transmembrane region" description="Helical" evidence="10">
    <location>
        <begin position="32"/>
        <end position="50"/>
    </location>
</feature>
<evidence type="ECO:0000256" key="2">
    <source>
        <dbReference type="ARBA" id="ARBA00022448"/>
    </source>
</evidence>
<evidence type="ECO:0000256" key="10">
    <source>
        <dbReference type="SAM" id="Phobius"/>
    </source>
</evidence>
<dbReference type="Pfam" id="PF07715">
    <property type="entry name" value="Plug"/>
    <property type="match status" value="1"/>
</dbReference>
<evidence type="ECO:0000256" key="6">
    <source>
        <dbReference type="ARBA" id="ARBA00023136"/>
    </source>
</evidence>
<evidence type="ECO:0000313" key="14">
    <source>
        <dbReference type="Proteomes" id="UP000186551"/>
    </source>
</evidence>